<evidence type="ECO:0000256" key="6">
    <source>
        <dbReference type="ARBA" id="ARBA00023004"/>
    </source>
</evidence>
<evidence type="ECO:0000256" key="4">
    <source>
        <dbReference type="ARBA" id="ARBA00022964"/>
    </source>
</evidence>
<reference evidence="9" key="1">
    <citation type="submission" date="2010-04" db="EMBL/GenBank/DDBJ databases">
        <authorList>
            <person name="Reid K.E."/>
            <person name="Liao N."/>
            <person name="Chan S."/>
            <person name="Docking R."/>
            <person name="Taylor G."/>
            <person name="Moore R."/>
            <person name="Mayo M."/>
            <person name="Munro S."/>
            <person name="King J."/>
            <person name="Yanchuk A."/>
            <person name="Holt R."/>
            <person name="Jones S."/>
            <person name="Marra M."/>
            <person name="Ritland C.E."/>
            <person name="Ritland K."/>
            <person name="Bohlmann J."/>
        </authorList>
    </citation>
    <scope>NUCLEOTIDE SEQUENCE</scope>
    <source>
        <tissue evidence="9">Bud</tissue>
    </source>
</reference>
<comment type="cofactor">
    <cofactor evidence="1">
        <name>L-ascorbate</name>
        <dbReference type="ChEBI" id="CHEBI:38290"/>
    </cofactor>
</comment>
<dbReference type="InterPro" id="IPR026992">
    <property type="entry name" value="DIOX_N"/>
</dbReference>
<accession>D5AE21</accession>
<dbReference type="InterPro" id="IPR027443">
    <property type="entry name" value="IPNS-like_sf"/>
</dbReference>
<dbReference type="PROSITE" id="PS51471">
    <property type="entry name" value="FE2OG_OXY"/>
    <property type="match status" value="1"/>
</dbReference>
<dbReference type="InterPro" id="IPR044861">
    <property type="entry name" value="IPNS-like_FE2OG_OXY"/>
</dbReference>
<name>D5AE21_PICSI</name>
<keyword evidence="3 7" id="KW-0479">Metal-binding</keyword>
<evidence type="ECO:0000313" key="9">
    <source>
        <dbReference type="EMBL" id="ADE77790.1"/>
    </source>
</evidence>
<organism evidence="9">
    <name type="scientific">Picea sitchensis</name>
    <name type="common">Sitka spruce</name>
    <name type="synonym">Pinus sitchensis</name>
    <dbReference type="NCBI Taxonomy" id="3332"/>
    <lineage>
        <taxon>Eukaryota</taxon>
        <taxon>Viridiplantae</taxon>
        <taxon>Streptophyta</taxon>
        <taxon>Embryophyta</taxon>
        <taxon>Tracheophyta</taxon>
        <taxon>Spermatophyta</taxon>
        <taxon>Pinopsida</taxon>
        <taxon>Pinidae</taxon>
        <taxon>Conifers I</taxon>
        <taxon>Pinales</taxon>
        <taxon>Pinaceae</taxon>
        <taxon>Picea</taxon>
    </lineage>
</organism>
<dbReference type="GO" id="GO:0002229">
    <property type="term" value="P:defense response to oomycetes"/>
    <property type="evidence" value="ECO:0007669"/>
    <property type="project" value="UniProtKB-ARBA"/>
</dbReference>
<dbReference type="PANTHER" id="PTHR47991">
    <property type="entry name" value="OXOGLUTARATE/IRON-DEPENDENT DIOXYGENASE"/>
    <property type="match status" value="1"/>
</dbReference>
<proteinExistence type="evidence at transcript level"/>
<keyword evidence="5 7" id="KW-0560">Oxidoreductase</keyword>
<dbReference type="AlphaFoldDB" id="D5AE21"/>
<keyword evidence="6 7" id="KW-0408">Iron</keyword>
<dbReference type="Gene3D" id="2.60.120.330">
    <property type="entry name" value="B-lactam Antibiotic, Isopenicillin N Synthase, Chain"/>
    <property type="match status" value="1"/>
</dbReference>
<dbReference type="GO" id="GO:0046872">
    <property type="term" value="F:metal ion binding"/>
    <property type="evidence" value="ECO:0007669"/>
    <property type="project" value="UniProtKB-KW"/>
</dbReference>
<comment type="similarity">
    <text evidence="2 7">Belongs to the iron/ascorbate-dependent oxidoreductase family.</text>
</comment>
<sequence length="357" mass="40452">MASTLCDDQTHLDAIEKLISSGINSSEVQDRYILPPHERPRMSEVCYSECIPVVDLGDLIDGPNRTRVIQEIRRACEENGFFQIINHGVKETIMKSMMGIAKEFFEMPVENRACFYSEDPMQPVRVSTSFNICKEKVQHWRDYLRHPCYPLEEVMGSWPEKPAGYREIAGKYSAEVRALILRLLSSISEALGLDSDYLNRIFGTHNQAMVINYYPSCPNPDLTFGLPGHSDPDGITVLMQDEVSGLQVFKNGKWIAVQPLANAFVVNLGDQIQVVSNGRFRSVEHRAVTNASSARISIPMFCTPAEDAFIAPAASLVDEQHPPVYRGYKFEEFWKAFWSQVLGRKTVLDTFKIEYPE</sequence>
<evidence type="ECO:0000256" key="3">
    <source>
        <dbReference type="ARBA" id="ARBA00022723"/>
    </source>
</evidence>
<feature type="domain" description="Fe2OG dioxygenase" evidence="8">
    <location>
        <begin position="204"/>
        <end position="304"/>
    </location>
</feature>
<dbReference type="OMA" id="LHWRDYM"/>
<dbReference type="FunFam" id="2.60.120.330:FF:000007">
    <property type="entry name" value="Protein DMR6-like oxygenase 2"/>
    <property type="match status" value="1"/>
</dbReference>
<dbReference type="Pfam" id="PF03171">
    <property type="entry name" value="2OG-FeII_Oxy"/>
    <property type="match status" value="1"/>
</dbReference>
<dbReference type="Pfam" id="PF14226">
    <property type="entry name" value="DIOX_N"/>
    <property type="match status" value="1"/>
</dbReference>
<keyword evidence="4" id="KW-0223">Dioxygenase</keyword>
<dbReference type="InterPro" id="IPR005123">
    <property type="entry name" value="Oxoglu/Fe-dep_dioxygenase_dom"/>
</dbReference>
<evidence type="ECO:0000259" key="8">
    <source>
        <dbReference type="PROSITE" id="PS51471"/>
    </source>
</evidence>
<evidence type="ECO:0000256" key="1">
    <source>
        <dbReference type="ARBA" id="ARBA00001961"/>
    </source>
</evidence>
<evidence type="ECO:0000256" key="5">
    <source>
        <dbReference type="ARBA" id="ARBA00023002"/>
    </source>
</evidence>
<dbReference type="SUPFAM" id="SSF51197">
    <property type="entry name" value="Clavaminate synthase-like"/>
    <property type="match status" value="1"/>
</dbReference>
<protein>
    <recommendedName>
        <fullName evidence="8">Fe2OG dioxygenase domain-containing protein</fullName>
    </recommendedName>
</protein>
<dbReference type="EMBL" id="BT124547">
    <property type="protein sequence ID" value="ADE77790.1"/>
    <property type="molecule type" value="mRNA"/>
</dbReference>
<dbReference type="GO" id="GO:0051213">
    <property type="term" value="F:dioxygenase activity"/>
    <property type="evidence" value="ECO:0007669"/>
    <property type="project" value="UniProtKB-KW"/>
</dbReference>
<dbReference type="InterPro" id="IPR050295">
    <property type="entry name" value="Plant_2OG-oxidoreductases"/>
</dbReference>
<evidence type="ECO:0000256" key="7">
    <source>
        <dbReference type="RuleBase" id="RU003682"/>
    </source>
</evidence>
<evidence type="ECO:0000256" key="2">
    <source>
        <dbReference type="ARBA" id="ARBA00008056"/>
    </source>
</evidence>